<dbReference type="SUPFAM" id="SSF103025">
    <property type="entry name" value="Folate-binding domain"/>
    <property type="match status" value="1"/>
</dbReference>
<comment type="caution">
    <text evidence="1">The sequence shown here is derived from an EMBL/GenBank/DDBJ whole genome shotgun (WGS) entry which is preliminary data.</text>
</comment>
<evidence type="ECO:0000313" key="1">
    <source>
        <dbReference type="EMBL" id="CAK9151146.1"/>
    </source>
</evidence>
<dbReference type="InterPro" id="IPR028896">
    <property type="entry name" value="GcvT/YgfZ/DmdA"/>
</dbReference>
<organism evidence="1 2">
    <name type="scientific">Ilex paraguariensis</name>
    <name type="common">yerba mate</name>
    <dbReference type="NCBI Taxonomy" id="185542"/>
    <lineage>
        <taxon>Eukaryota</taxon>
        <taxon>Viridiplantae</taxon>
        <taxon>Streptophyta</taxon>
        <taxon>Embryophyta</taxon>
        <taxon>Tracheophyta</taxon>
        <taxon>Spermatophyta</taxon>
        <taxon>Magnoliopsida</taxon>
        <taxon>eudicotyledons</taxon>
        <taxon>Gunneridae</taxon>
        <taxon>Pentapetalae</taxon>
        <taxon>asterids</taxon>
        <taxon>campanulids</taxon>
        <taxon>Aquifoliales</taxon>
        <taxon>Aquifoliaceae</taxon>
        <taxon>Ilex</taxon>
    </lineage>
</organism>
<name>A0ABC8S1P3_9AQUA</name>
<dbReference type="EMBL" id="CAUOFW020002103">
    <property type="protein sequence ID" value="CAK9151146.1"/>
    <property type="molecule type" value="Genomic_DNA"/>
</dbReference>
<sequence length="146" mass="16079">MATMYFVSQVVCTACSFCGRRVNFRRCSISPSTFTSHQYQNAAFRTRNLSLPSTTSDALPFDLSPPPIDHDLLDTLTVAGAKASEDGIIKTFDNDEKALDAVDNAVVVVDLSHYGRIRVSGEDRVQFLHNQSTANFECLREGQVNG</sequence>
<evidence type="ECO:0000313" key="2">
    <source>
        <dbReference type="Proteomes" id="UP001642360"/>
    </source>
</evidence>
<protein>
    <recommendedName>
        <fullName evidence="3">Aminomethyltransferase folate-binding domain-containing protein</fullName>
    </recommendedName>
</protein>
<accession>A0ABC8S1P3</accession>
<dbReference type="PANTHER" id="PTHR43757:SF14">
    <property type="entry name" value="GLYCINE CLEAVAGE T-PROTEIN FAMILY"/>
    <property type="match status" value="1"/>
</dbReference>
<proteinExistence type="predicted"/>
<evidence type="ECO:0008006" key="3">
    <source>
        <dbReference type="Google" id="ProtNLM"/>
    </source>
</evidence>
<dbReference type="Proteomes" id="UP001642360">
    <property type="component" value="Unassembled WGS sequence"/>
</dbReference>
<gene>
    <name evidence="1" type="ORF">ILEXP_LOCUS19305</name>
</gene>
<dbReference type="Gene3D" id="3.30.1360.120">
    <property type="entry name" value="Probable tRNA modification gtpase trme, domain 1"/>
    <property type="match status" value="1"/>
</dbReference>
<dbReference type="AlphaFoldDB" id="A0ABC8S1P3"/>
<keyword evidence="2" id="KW-1185">Reference proteome</keyword>
<dbReference type="InterPro" id="IPR027266">
    <property type="entry name" value="TrmE/GcvT-like"/>
</dbReference>
<dbReference type="PANTHER" id="PTHR43757">
    <property type="entry name" value="AMINOMETHYLTRANSFERASE"/>
    <property type="match status" value="1"/>
</dbReference>
<reference evidence="1 2" key="1">
    <citation type="submission" date="2024-02" db="EMBL/GenBank/DDBJ databases">
        <authorList>
            <person name="Vignale AGUSTIN F."/>
            <person name="Sosa J E."/>
            <person name="Modenutti C."/>
        </authorList>
    </citation>
    <scope>NUCLEOTIDE SEQUENCE [LARGE SCALE GENOMIC DNA]</scope>
</reference>